<dbReference type="InterPro" id="IPR000560">
    <property type="entry name" value="His_Pase_clade-2"/>
</dbReference>
<evidence type="ECO:0000313" key="10">
    <source>
        <dbReference type="Proteomes" id="UP000821853"/>
    </source>
</evidence>
<evidence type="ECO:0000256" key="2">
    <source>
        <dbReference type="ARBA" id="ARBA00005375"/>
    </source>
</evidence>
<dbReference type="VEuPathDB" id="VectorBase:HLOH_046413"/>
<dbReference type="SUPFAM" id="SSF53254">
    <property type="entry name" value="Phosphoglycerate mutase-like"/>
    <property type="match status" value="1"/>
</dbReference>
<name>A0A9J6FX70_HAELO</name>
<sequence length="232" mass="25941">MRIGLPLFLVLALQGGVPALAGFQGPTGATASGRAQLVHVAVIFRHGDRAPLTSFHGDPNRGYVWPMGRGQLTTRGRRTMWVLGKWLRRRYGHFLSWDVREVVARSSPVPRCYDSVALLLYGLYPAHGEQRKWNHRQDWQPVPITTLPDGADKYTAICKKRMQQTAVEFFELKVPLGLMATSSTRGRKAREVLATVGDVFTYVARMANVTEKSGLPRFFVVARVFGRTLCCA</sequence>
<keyword evidence="10" id="KW-1185">Reference proteome</keyword>
<dbReference type="GO" id="GO:0003993">
    <property type="term" value="F:acid phosphatase activity"/>
    <property type="evidence" value="ECO:0007669"/>
    <property type="project" value="UniProtKB-EC"/>
</dbReference>
<dbReference type="CDD" id="cd07061">
    <property type="entry name" value="HP_HAP_like"/>
    <property type="match status" value="1"/>
</dbReference>
<gene>
    <name evidence="9" type="ORF">HPB48_012221</name>
</gene>
<evidence type="ECO:0000256" key="5">
    <source>
        <dbReference type="ARBA" id="ARBA00022801"/>
    </source>
</evidence>
<organism evidence="9 10">
    <name type="scientific">Haemaphysalis longicornis</name>
    <name type="common">Bush tick</name>
    <dbReference type="NCBI Taxonomy" id="44386"/>
    <lineage>
        <taxon>Eukaryota</taxon>
        <taxon>Metazoa</taxon>
        <taxon>Ecdysozoa</taxon>
        <taxon>Arthropoda</taxon>
        <taxon>Chelicerata</taxon>
        <taxon>Arachnida</taxon>
        <taxon>Acari</taxon>
        <taxon>Parasitiformes</taxon>
        <taxon>Ixodida</taxon>
        <taxon>Ixodoidea</taxon>
        <taxon>Ixodidae</taxon>
        <taxon>Haemaphysalinae</taxon>
        <taxon>Haemaphysalis</taxon>
    </lineage>
</organism>
<keyword evidence="6" id="KW-1015">Disulfide bond</keyword>
<dbReference type="EC" id="3.1.3.2" evidence="3"/>
<keyword evidence="4 8" id="KW-0732">Signal</keyword>
<accession>A0A9J6FX70</accession>
<feature type="signal peptide" evidence="8">
    <location>
        <begin position="1"/>
        <end position="19"/>
    </location>
</feature>
<evidence type="ECO:0000256" key="7">
    <source>
        <dbReference type="ARBA" id="ARBA00023180"/>
    </source>
</evidence>
<dbReference type="EMBL" id="JABSTR010000004">
    <property type="protein sequence ID" value="KAH9367431.1"/>
    <property type="molecule type" value="Genomic_DNA"/>
</dbReference>
<dbReference type="AlphaFoldDB" id="A0A9J6FX70"/>
<dbReference type="InterPro" id="IPR033379">
    <property type="entry name" value="Acid_Pase_AS"/>
</dbReference>
<proteinExistence type="inferred from homology"/>
<evidence type="ECO:0000256" key="6">
    <source>
        <dbReference type="ARBA" id="ARBA00023157"/>
    </source>
</evidence>
<protein>
    <recommendedName>
        <fullName evidence="3">acid phosphatase</fullName>
        <ecNumber evidence="3">3.1.3.2</ecNumber>
    </recommendedName>
</protein>
<comment type="catalytic activity">
    <reaction evidence="1">
        <text>a phosphate monoester + H2O = an alcohol + phosphate</text>
        <dbReference type="Rhea" id="RHEA:15017"/>
        <dbReference type="ChEBI" id="CHEBI:15377"/>
        <dbReference type="ChEBI" id="CHEBI:30879"/>
        <dbReference type="ChEBI" id="CHEBI:43474"/>
        <dbReference type="ChEBI" id="CHEBI:67140"/>
        <dbReference type="EC" id="3.1.3.2"/>
    </reaction>
</comment>
<dbReference type="PROSITE" id="PS00616">
    <property type="entry name" value="HIS_ACID_PHOSPHAT_1"/>
    <property type="match status" value="1"/>
</dbReference>
<dbReference type="Pfam" id="PF00328">
    <property type="entry name" value="His_Phos_2"/>
    <property type="match status" value="1"/>
</dbReference>
<dbReference type="InterPro" id="IPR050645">
    <property type="entry name" value="Histidine_acid_phosphatase"/>
</dbReference>
<dbReference type="Proteomes" id="UP000821853">
    <property type="component" value="Chromosome 2"/>
</dbReference>
<dbReference type="PANTHER" id="PTHR11567">
    <property type="entry name" value="ACID PHOSPHATASE-RELATED"/>
    <property type="match status" value="1"/>
</dbReference>
<dbReference type="InterPro" id="IPR029033">
    <property type="entry name" value="His_PPase_superfam"/>
</dbReference>
<evidence type="ECO:0000256" key="4">
    <source>
        <dbReference type="ARBA" id="ARBA00022729"/>
    </source>
</evidence>
<comment type="similarity">
    <text evidence="2">Belongs to the histidine acid phosphatase family.</text>
</comment>
<comment type="caution">
    <text evidence="9">The sequence shown here is derived from an EMBL/GenBank/DDBJ whole genome shotgun (WGS) entry which is preliminary data.</text>
</comment>
<feature type="chain" id="PRO_5039927046" description="acid phosphatase" evidence="8">
    <location>
        <begin position="20"/>
        <end position="232"/>
    </location>
</feature>
<dbReference type="OrthoDB" id="258392at2759"/>
<evidence type="ECO:0000313" key="9">
    <source>
        <dbReference type="EMBL" id="KAH9367431.1"/>
    </source>
</evidence>
<evidence type="ECO:0000256" key="3">
    <source>
        <dbReference type="ARBA" id="ARBA00012646"/>
    </source>
</evidence>
<keyword evidence="7" id="KW-0325">Glycoprotein</keyword>
<evidence type="ECO:0000256" key="1">
    <source>
        <dbReference type="ARBA" id="ARBA00000032"/>
    </source>
</evidence>
<evidence type="ECO:0000256" key="8">
    <source>
        <dbReference type="SAM" id="SignalP"/>
    </source>
</evidence>
<dbReference type="Gene3D" id="3.40.50.1240">
    <property type="entry name" value="Phosphoglycerate mutase-like"/>
    <property type="match status" value="1"/>
</dbReference>
<keyword evidence="5" id="KW-0378">Hydrolase</keyword>
<reference evidence="9 10" key="1">
    <citation type="journal article" date="2020" name="Cell">
        <title>Large-Scale Comparative Analyses of Tick Genomes Elucidate Their Genetic Diversity and Vector Capacities.</title>
        <authorList>
            <consortium name="Tick Genome and Microbiome Consortium (TIGMIC)"/>
            <person name="Jia N."/>
            <person name="Wang J."/>
            <person name="Shi W."/>
            <person name="Du L."/>
            <person name="Sun Y."/>
            <person name="Zhan W."/>
            <person name="Jiang J.F."/>
            <person name="Wang Q."/>
            <person name="Zhang B."/>
            <person name="Ji P."/>
            <person name="Bell-Sakyi L."/>
            <person name="Cui X.M."/>
            <person name="Yuan T.T."/>
            <person name="Jiang B.G."/>
            <person name="Yang W.F."/>
            <person name="Lam T.T."/>
            <person name="Chang Q.C."/>
            <person name="Ding S.J."/>
            <person name="Wang X.J."/>
            <person name="Zhu J.G."/>
            <person name="Ruan X.D."/>
            <person name="Zhao L."/>
            <person name="Wei J.T."/>
            <person name="Ye R.Z."/>
            <person name="Que T.C."/>
            <person name="Du C.H."/>
            <person name="Zhou Y.H."/>
            <person name="Cheng J.X."/>
            <person name="Dai P.F."/>
            <person name="Guo W.B."/>
            <person name="Han X.H."/>
            <person name="Huang E.J."/>
            <person name="Li L.F."/>
            <person name="Wei W."/>
            <person name="Gao Y.C."/>
            <person name="Liu J.Z."/>
            <person name="Shao H.Z."/>
            <person name="Wang X."/>
            <person name="Wang C.C."/>
            <person name="Yang T.C."/>
            <person name="Huo Q.B."/>
            <person name="Li W."/>
            <person name="Chen H.Y."/>
            <person name="Chen S.E."/>
            <person name="Zhou L.G."/>
            <person name="Ni X.B."/>
            <person name="Tian J.H."/>
            <person name="Sheng Y."/>
            <person name="Liu T."/>
            <person name="Pan Y.S."/>
            <person name="Xia L.Y."/>
            <person name="Li J."/>
            <person name="Zhao F."/>
            <person name="Cao W.C."/>
        </authorList>
    </citation>
    <scope>NUCLEOTIDE SEQUENCE [LARGE SCALE GENOMIC DNA]</scope>
    <source>
        <strain evidence="9">HaeL-2018</strain>
    </source>
</reference>
<dbReference type="PANTHER" id="PTHR11567:SF211">
    <property type="entry name" value="PROSTATIC ACID PHOSPHATASE"/>
    <property type="match status" value="1"/>
</dbReference>